<gene>
    <name evidence="1" type="ORF">SAMN05216207_1012153</name>
</gene>
<accession>A0A1I4Y365</accession>
<proteinExistence type="predicted"/>
<sequence>MFGDVPQPGRRLVLSGSAAHDGGMATIGEHADRARVPERSAADPAVSRYLVTHLERFWPSRRMDAFDEFCRGC</sequence>
<dbReference type="EMBL" id="FOUY01000012">
    <property type="protein sequence ID" value="SFN32415.1"/>
    <property type="molecule type" value="Genomic_DNA"/>
</dbReference>
<dbReference type="AlphaFoldDB" id="A0A1I4Y365"/>
<organism evidence="1 2">
    <name type="scientific">Pseudonocardia ammonioxydans</name>
    <dbReference type="NCBI Taxonomy" id="260086"/>
    <lineage>
        <taxon>Bacteria</taxon>
        <taxon>Bacillati</taxon>
        <taxon>Actinomycetota</taxon>
        <taxon>Actinomycetes</taxon>
        <taxon>Pseudonocardiales</taxon>
        <taxon>Pseudonocardiaceae</taxon>
        <taxon>Pseudonocardia</taxon>
    </lineage>
</organism>
<evidence type="ECO:0000313" key="2">
    <source>
        <dbReference type="Proteomes" id="UP000199614"/>
    </source>
</evidence>
<dbReference type="STRING" id="260086.SAMN05216207_1012153"/>
<dbReference type="Proteomes" id="UP000199614">
    <property type="component" value="Unassembled WGS sequence"/>
</dbReference>
<evidence type="ECO:0000313" key="1">
    <source>
        <dbReference type="EMBL" id="SFN32415.1"/>
    </source>
</evidence>
<keyword evidence="2" id="KW-1185">Reference proteome</keyword>
<name>A0A1I4Y365_PSUAM</name>
<protein>
    <submittedName>
        <fullName evidence="1">Uncharacterized protein</fullName>
    </submittedName>
</protein>
<reference evidence="1 2" key="1">
    <citation type="submission" date="2016-10" db="EMBL/GenBank/DDBJ databases">
        <authorList>
            <person name="de Groot N.N."/>
        </authorList>
    </citation>
    <scope>NUCLEOTIDE SEQUENCE [LARGE SCALE GENOMIC DNA]</scope>
    <source>
        <strain evidence="1 2">CGMCC 4.1877</strain>
    </source>
</reference>